<organism evidence="2 3">
    <name type="scientific">Halorubrum persicum</name>
    <dbReference type="NCBI Taxonomy" id="1383844"/>
    <lineage>
        <taxon>Archaea</taxon>
        <taxon>Methanobacteriati</taxon>
        <taxon>Methanobacteriota</taxon>
        <taxon>Stenosarchaea group</taxon>
        <taxon>Halobacteria</taxon>
        <taxon>Halobacteriales</taxon>
        <taxon>Haloferacaceae</taxon>
        <taxon>Halorubrum</taxon>
    </lineage>
</organism>
<protein>
    <recommendedName>
        <fullName evidence="4">DUF998 domain-containing protein</fullName>
    </recommendedName>
</protein>
<evidence type="ECO:0000256" key="1">
    <source>
        <dbReference type="SAM" id="Phobius"/>
    </source>
</evidence>
<evidence type="ECO:0000313" key="3">
    <source>
        <dbReference type="Proteomes" id="UP000222824"/>
    </source>
</evidence>
<dbReference type="EMBL" id="NHOA01000107">
    <property type="protein sequence ID" value="PHQ38360.1"/>
    <property type="molecule type" value="Genomic_DNA"/>
</dbReference>
<evidence type="ECO:0008006" key="4">
    <source>
        <dbReference type="Google" id="ProtNLM"/>
    </source>
</evidence>
<proteinExistence type="predicted"/>
<feature type="transmembrane region" description="Helical" evidence="1">
    <location>
        <begin position="153"/>
        <end position="174"/>
    </location>
</feature>
<name>A0A2G1WHA9_9EURY</name>
<feature type="transmembrane region" description="Helical" evidence="1">
    <location>
        <begin position="12"/>
        <end position="34"/>
    </location>
</feature>
<dbReference type="Proteomes" id="UP000222824">
    <property type="component" value="Unassembled WGS sequence"/>
</dbReference>
<dbReference type="RefSeq" id="WP_180271809.1">
    <property type="nucleotide sequence ID" value="NZ_NHOA01000107.1"/>
</dbReference>
<reference evidence="2 3" key="1">
    <citation type="journal article" date="2014" name="Front. Microbiol.">
        <title>Population and genomic analysis of the genus Halorubrum.</title>
        <authorList>
            <person name="Fullmer M.S."/>
            <person name="Soucy S.M."/>
            <person name="Swithers K.S."/>
            <person name="Makkay A.M."/>
            <person name="Wheeler R."/>
            <person name="Ventosa A."/>
            <person name="Gogarten J.P."/>
            <person name="Papke R.T."/>
        </authorList>
    </citation>
    <scope>NUCLEOTIDE SEQUENCE [LARGE SCALE GENOMIC DNA]</scope>
    <source>
        <strain evidence="2 3">C49</strain>
    </source>
</reference>
<feature type="transmembrane region" description="Helical" evidence="1">
    <location>
        <begin position="121"/>
        <end position="141"/>
    </location>
</feature>
<dbReference type="OrthoDB" id="46160at2157"/>
<sequence length="213" mass="21783">MSAYLKSLGGGIADTAIAGVALLITGGVSLLGIITAEAYHPNYATTQEISDLGSTAPPNPVSYEPTATIFNGTMLTSGALVLVAAYFLYRVGRPRVLWLPLGIFGFGVFGVGVFPGDMAPWHGLFALLTFTSGGIAAVLAARATPNPFSSVSVLLGGFSLASLVYALAIGTSGPLAGLEFGGIERWVVYPLLVWVTGLGGFLLGEDSVTSSPP</sequence>
<evidence type="ECO:0000313" key="2">
    <source>
        <dbReference type="EMBL" id="PHQ38360.1"/>
    </source>
</evidence>
<gene>
    <name evidence="2" type="ORF">DJ69_11980</name>
</gene>
<keyword evidence="3" id="KW-1185">Reference proteome</keyword>
<keyword evidence="1" id="KW-0472">Membrane</keyword>
<keyword evidence="1" id="KW-1133">Transmembrane helix</keyword>
<comment type="caution">
    <text evidence="2">The sequence shown here is derived from an EMBL/GenBank/DDBJ whole genome shotgun (WGS) entry which is preliminary data.</text>
</comment>
<feature type="transmembrane region" description="Helical" evidence="1">
    <location>
        <begin position="96"/>
        <end position="115"/>
    </location>
</feature>
<feature type="transmembrane region" description="Helical" evidence="1">
    <location>
        <begin position="69"/>
        <end position="89"/>
    </location>
</feature>
<dbReference type="AlphaFoldDB" id="A0A2G1WHA9"/>
<accession>A0A2G1WHA9</accession>
<keyword evidence="1" id="KW-0812">Transmembrane</keyword>
<dbReference type="InterPro" id="IPR009339">
    <property type="entry name" value="DUF998"/>
</dbReference>
<dbReference type="Pfam" id="PF06197">
    <property type="entry name" value="DUF998"/>
    <property type="match status" value="1"/>
</dbReference>
<feature type="transmembrane region" description="Helical" evidence="1">
    <location>
        <begin position="186"/>
        <end position="204"/>
    </location>
</feature>